<reference evidence="4" key="1">
    <citation type="journal article" date="2019" name="Int. J. Syst. Evol. Microbiol.">
        <title>The Global Catalogue of Microorganisms (GCM) 10K type strain sequencing project: providing services to taxonomists for standard genome sequencing and annotation.</title>
        <authorList>
            <consortium name="The Broad Institute Genomics Platform"/>
            <consortium name="The Broad Institute Genome Sequencing Center for Infectious Disease"/>
            <person name="Wu L."/>
            <person name="Ma J."/>
        </authorList>
    </citation>
    <scope>NUCLEOTIDE SEQUENCE [LARGE SCALE GENOMIC DNA]</scope>
    <source>
        <strain evidence="4">JCM 3399</strain>
    </source>
</reference>
<dbReference type="Proteomes" id="UP000654471">
    <property type="component" value="Unassembled WGS sequence"/>
</dbReference>
<organism evidence="3 4">
    <name type="scientific">Streptomyces albospinus</name>
    <dbReference type="NCBI Taxonomy" id="285515"/>
    <lineage>
        <taxon>Bacteria</taxon>
        <taxon>Bacillati</taxon>
        <taxon>Actinomycetota</taxon>
        <taxon>Actinomycetes</taxon>
        <taxon>Kitasatosporales</taxon>
        <taxon>Streptomycetaceae</taxon>
        <taxon>Streptomyces</taxon>
    </lineage>
</organism>
<protein>
    <recommendedName>
        <fullName evidence="2">Putative zinc-finger domain-containing protein</fullName>
    </recommendedName>
</protein>
<feature type="region of interest" description="Disordered" evidence="1">
    <location>
        <begin position="63"/>
        <end position="97"/>
    </location>
</feature>
<keyword evidence="4" id="KW-1185">Reference proteome</keyword>
<evidence type="ECO:0000259" key="2">
    <source>
        <dbReference type="Pfam" id="PF13490"/>
    </source>
</evidence>
<dbReference type="RefSeq" id="WP_229852240.1">
    <property type="nucleotide sequence ID" value="NZ_BMRP01000008.1"/>
</dbReference>
<gene>
    <name evidence="3" type="ORF">GCM10010211_27900</name>
</gene>
<feature type="domain" description="Putative zinc-finger" evidence="2">
    <location>
        <begin position="3"/>
        <end position="39"/>
    </location>
</feature>
<comment type="caution">
    <text evidence="3">The sequence shown here is derived from an EMBL/GenBank/DDBJ whole genome shotgun (WGS) entry which is preliminary data.</text>
</comment>
<evidence type="ECO:0000313" key="3">
    <source>
        <dbReference type="EMBL" id="GGU61353.1"/>
    </source>
</evidence>
<dbReference type="EMBL" id="BMRP01000008">
    <property type="protein sequence ID" value="GGU61353.1"/>
    <property type="molecule type" value="Genomic_DNA"/>
</dbReference>
<name>A0ABQ2V1F4_9ACTN</name>
<evidence type="ECO:0000256" key="1">
    <source>
        <dbReference type="SAM" id="MobiDB-lite"/>
    </source>
</evidence>
<dbReference type="InterPro" id="IPR027383">
    <property type="entry name" value="Znf_put"/>
</dbReference>
<accession>A0ABQ2V1F4</accession>
<sequence>MLCSRIRTALSARLDGEELPPGITARRLDDHLADCRDCRAWDAQARALTAAVDRAAACAEGAAVRTRTGDAARPSQVSDGDAPPSGEAAAPGDGKTIPLGDTAIIEALLARWRSVPTPEAAPTIPVDTTGGRTG</sequence>
<evidence type="ECO:0000313" key="4">
    <source>
        <dbReference type="Proteomes" id="UP000654471"/>
    </source>
</evidence>
<proteinExistence type="predicted"/>
<dbReference type="Pfam" id="PF13490">
    <property type="entry name" value="zf-HC2"/>
    <property type="match status" value="1"/>
</dbReference>